<dbReference type="EMBL" id="JAGTUF010000001">
    <property type="protein sequence ID" value="MBR9970258.1"/>
    <property type="molecule type" value="Genomic_DNA"/>
</dbReference>
<protein>
    <submittedName>
        <fullName evidence="2">FkbM family methyltransferase</fullName>
    </submittedName>
</protein>
<proteinExistence type="predicted"/>
<dbReference type="InterPro" id="IPR029063">
    <property type="entry name" value="SAM-dependent_MTases_sf"/>
</dbReference>
<dbReference type="Proteomes" id="UP000680714">
    <property type="component" value="Unassembled WGS sequence"/>
</dbReference>
<name>A0ABS5I767_9PROT</name>
<dbReference type="RefSeq" id="WP_211545768.1">
    <property type="nucleotide sequence ID" value="NZ_JAGTUF010000001.1"/>
</dbReference>
<dbReference type="InterPro" id="IPR052514">
    <property type="entry name" value="SAM-dependent_MTase"/>
</dbReference>
<feature type="domain" description="Methyltransferase FkbM" evidence="1">
    <location>
        <begin position="87"/>
        <end position="224"/>
    </location>
</feature>
<evidence type="ECO:0000259" key="1">
    <source>
        <dbReference type="Pfam" id="PF05050"/>
    </source>
</evidence>
<organism evidence="2 3">
    <name type="scientific">Magnetospirillum sulfuroxidans</name>
    <dbReference type="NCBI Taxonomy" id="611300"/>
    <lineage>
        <taxon>Bacteria</taxon>
        <taxon>Pseudomonadati</taxon>
        <taxon>Pseudomonadota</taxon>
        <taxon>Alphaproteobacteria</taxon>
        <taxon>Rhodospirillales</taxon>
        <taxon>Rhodospirillaceae</taxon>
        <taxon>Magnetospirillum</taxon>
    </lineage>
</organism>
<evidence type="ECO:0000313" key="2">
    <source>
        <dbReference type="EMBL" id="MBR9970258.1"/>
    </source>
</evidence>
<reference evidence="2 3" key="1">
    <citation type="submission" date="2021-04" db="EMBL/GenBank/DDBJ databases">
        <title>Magnetospirillum sulfuroxidans sp. nov., a facultative chemolithoautotrophic sulfur-oxidizing alphaproteobacterium isolated from freshwater sediment and proposals for Paramagetospirillum gen. nov., and Magnetospirillaceae fam. nov.</title>
        <authorList>
            <person name="Koziaeva V."/>
            <person name="Geelhoed J.S."/>
            <person name="Sorokin D.Y."/>
            <person name="Grouzdev D.S."/>
        </authorList>
    </citation>
    <scope>NUCLEOTIDE SEQUENCE [LARGE SCALE GENOMIC DNA]</scope>
    <source>
        <strain evidence="2 3">J10</strain>
    </source>
</reference>
<dbReference type="NCBIfam" id="TIGR01444">
    <property type="entry name" value="fkbM_fam"/>
    <property type="match status" value="1"/>
</dbReference>
<dbReference type="GO" id="GO:0032259">
    <property type="term" value="P:methylation"/>
    <property type="evidence" value="ECO:0007669"/>
    <property type="project" value="UniProtKB-KW"/>
</dbReference>
<dbReference type="GO" id="GO:0008168">
    <property type="term" value="F:methyltransferase activity"/>
    <property type="evidence" value="ECO:0007669"/>
    <property type="project" value="UniProtKB-KW"/>
</dbReference>
<dbReference type="PANTHER" id="PTHR34203">
    <property type="entry name" value="METHYLTRANSFERASE, FKBM FAMILY PROTEIN"/>
    <property type="match status" value="1"/>
</dbReference>
<gene>
    <name evidence="2" type="ORF">KEC16_00845</name>
</gene>
<sequence length="263" mass="28104">MSKTFAKAIAGLASALTCWQRPMRQANTLLRVSNLLQRRHSVQTNAGPVHFLSTHPQALDYPSSLLTREPDTITWLDQLSADSVLWDIGANVGAYALYAARRGATVWAFEPAPASFAALSENVRINRLDDHISALPLAVAGKNGIDYLAMASTNPGSVMHSVGAEAPFRQSVLCVTVDDFIRSSGAPAPTHIKLDVDGIEPDILEGALATLAAPSFQSLLVEMDAEDTPRNATIVAILGRAGLKLIQMGPISHQSRNGIFARA</sequence>
<dbReference type="PANTHER" id="PTHR34203:SF15">
    <property type="entry name" value="SLL1173 PROTEIN"/>
    <property type="match status" value="1"/>
</dbReference>
<dbReference type="InterPro" id="IPR006342">
    <property type="entry name" value="FkbM_mtfrase"/>
</dbReference>
<dbReference type="Pfam" id="PF05050">
    <property type="entry name" value="Methyltransf_21"/>
    <property type="match status" value="1"/>
</dbReference>
<keyword evidence="2" id="KW-0489">Methyltransferase</keyword>
<dbReference type="Gene3D" id="3.40.50.150">
    <property type="entry name" value="Vaccinia Virus protein VP39"/>
    <property type="match status" value="1"/>
</dbReference>
<dbReference type="SUPFAM" id="SSF53335">
    <property type="entry name" value="S-adenosyl-L-methionine-dependent methyltransferases"/>
    <property type="match status" value="1"/>
</dbReference>
<evidence type="ECO:0000313" key="3">
    <source>
        <dbReference type="Proteomes" id="UP000680714"/>
    </source>
</evidence>
<keyword evidence="2" id="KW-0808">Transferase</keyword>
<accession>A0ABS5I767</accession>
<comment type="caution">
    <text evidence="2">The sequence shown here is derived from an EMBL/GenBank/DDBJ whole genome shotgun (WGS) entry which is preliminary data.</text>
</comment>
<keyword evidence="3" id="KW-1185">Reference proteome</keyword>